<dbReference type="RefSeq" id="WP_138747447.1">
    <property type="nucleotide sequence ID" value="NZ_VCLB01000003.1"/>
</dbReference>
<dbReference type="InterPro" id="IPR024719">
    <property type="entry name" value="HpaB/PvcC/4-BUDH_C"/>
</dbReference>
<dbReference type="Gene3D" id="2.40.110.10">
    <property type="entry name" value="Butyryl-CoA Dehydrogenase, subunit A, domain 2"/>
    <property type="match status" value="1"/>
</dbReference>
<keyword evidence="3" id="KW-0560">Oxidoreductase</keyword>
<dbReference type="Pfam" id="PF03241">
    <property type="entry name" value="HpaB"/>
    <property type="match status" value="1"/>
</dbReference>
<dbReference type="Gene3D" id="1.20.140.10">
    <property type="entry name" value="Butyryl-CoA Dehydrogenase, subunit A, domain 3"/>
    <property type="match status" value="1"/>
</dbReference>
<evidence type="ECO:0000256" key="1">
    <source>
        <dbReference type="ARBA" id="ARBA00022630"/>
    </source>
</evidence>
<evidence type="ECO:0000256" key="2">
    <source>
        <dbReference type="ARBA" id="ARBA00022827"/>
    </source>
</evidence>
<dbReference type="SUPFAM" id="SSF56645">
    <property type="entry name" value="Acyl-CoA dehydrogenase NM domain-like"/>
    <property type="match status" value="1"/>
</dbReference>
<proteinExistence type="predicted"/>
<dbReference type="OrthoDB" id="7233724at2"/>
<dbReference type="Pfam" id="PF11794">
    <property type="entry name" value="HpaB_N"/>
    <property type="match status" value="1"/>
</dbReference>
<accession>A0A5C4JV71</accession>
<evidence type="ECO:0000256" key="3">
    <source>
        <dbReference type="ARBA" id="ARBA00023002"/>
    </source>
</evidence>
<dbReference type="AlphaFoldDB" id="A0A5C4JV71"/>
<dbReference type="InterPro" id="IPR009100">
    <property type="entry name" value="AcylCoA_DH/oxidase_NM_dom_sf"/>
</dbReference>
<gene>
    <name evidence="6" type="ORF">FF124_05220</name>
</gene>
<evidence type="ECO:0000313" key="6">
    <source>
        <dbReference type="EMBL" id="TNB48539.1"/>
    </source>
</evidence>
<dbReference type="GO" id="GO:0016627">
    <property type="term" value="F:oxidoreductase activity, acting on the CH-CH group of donors"/>
    <property type="evidence" value="ECO:0007669"/>
    <property type="project" value="InterPro"/>
</dbReference>
<name>A0A5C4JV71_9HYPH</name>
<protein>
    <submittedName>
        <fullName evidence="6">4-hydroxyphenylacetate 3-hydroxylase</fullName>
    </submittedName>
</protein>
<evidence type="ECO:0000259" key="5">
    <source>
        <dbReference type="Pfam" id="PF11794"/>
    </source>
</evidence>
<dbReference type="EMBL" id="VCLB01000003">
    <property type="protein sequence ID" value="TNB48539.1"/>
    <property type="molecule type" value="Genomic_DNA"/>
</dbReference>
<dbReference type="SUPFAM" id="SSF47203">
    <property type="entry name" value="Acyl-CoA dehydrogenase C-terminal domain-like"/>
    <property type="match status" value="1"/>
</dbReference>
<dbReference type="InterPro" id="IPR024674">
    <property type="entry name" value="HpaB/PvcC/4-BUDH_N"/>
</dbReference>
<dbReference type="Proteomes" id="UP000307874">
    <property type="component" value="Unassembled WGS sequence"/>
</dbReference>
<organism evidence="6 7">
    <name type="scientific">Martelella lutilitoris</name>
    <dbReference type="NCBI Taxonomy" id="2583532"/>
    <lineage>
        <taxon>Bacteria</taxon>
        <taxon>Pseudomonadati</taxon>
        <taxon>Pseudomonadota</taxon>
        <taxon>Alphaproteobacteria</taxon>
        <taxon>Hyphomicrobiales</taxon>
        <taxon>Aurantimonadaceae</taxon>
        <taxon>Martelella</taxon>
    </lineage>
</organism>
<keyword evidence="7" id="KW-1185">Reference proteome</keyword>
<evidence type="ECO:0000259" key="4">
    <source>
        <dbReference type="Pfam" id="PF03241"/>
    </source>
</evidence>
<feature type="domain" description="HpaB/PvcC/4-BUDH N-terminal" evidence="5">
    <location>
        <begin position="4"/>
        <end position="267"/>
    </location>
</feature>
<sequence>MIRTGAQYRDSIRAGRDIHVNGERVRDVAAHPMFRPLVDIRARIYDMAHEPETAEAMTVRRDEALQAVGNAMPFSQGDWWAKRRAADLVMETIGGVVTRVGDETVGEMWSLHDAAEALDEIDPRFSANIARHVARVVNDDVFHISANADPKGNRSLPPVAQDPDMLLHVVRETDAGVIVSGAKFETAAAYANQSFTKPTIANWGDVDQSDYVIGFISDLDAPGLKFICRTGFAGRAPAADYPLSNRFDEVDTLVVFDQVLVPWENVLFYRHTRAAKLVRATLHRYSAFPYIQRNLKLADMLIGAALYNVRQTGLEREQAVQEKLAMLACYREGINAHLTSAIALAERSPAGLMMPNQSLVYAGRVLACSKLNEMMHIARELCGGQIALTPDAAAFSAPETADFLQKYYSVSAEWGAEDRRKLLAFARDLLNSDYAGHRLTFQLFGQAPPFTHLAAVYRNFDFDGPLAFVRHAAGLSDEVMDEKAGADASSSLSAWFSTRLAGDGRDAAE</sequence>
<keyword evidence="1" id="KW-0285">Flavoprotein</keyword>
<dbReference type="PANTHER" id="PTHR36117:SF3">
    <property type="entry name" value="4-HYDROXYPHENYLACETATE 3-MONOOXYGENASE-RELATED"/>
    <property type="match status" value="1"/>
</dbReference>
<dbReference type="InterPro" id="IPR004925">
    <property type="entry name" value="HpaB/PvcC/4-BUDH"/>
</dbReference>
<dbReference type="InterPro" id="IPR046373">
    <property type="entry name" value="Acyl-CoA_Oxase/DH_mid-dom_sf"/>
</dbReference>
<evidence type="ECO:0000313" key="7">
    <source>
        <dbReference type="Proteomes" id="UP000307874"/>
    </source>
</evidence>
<reference evidence="6 7" key="1">
    <citation type="submission" date="2019-06" db="EMBL/GenBank/DDBJ databases">
        <title>Martelella lutilitoris sp. nov., isolated from a tidal mudflat.</title>
        <authorList>
            <person name="Kim Y.-J."/>
        </authorList>
    </citation>
    <scope>NUCLEOTIDE SEQUENCE [LARGE SCALE GENOMIC DNA]</scope>
    <source>
        <strain evidence="6 7">GH2-6</strain>
    </source>
</reference>
<feature type="domain" description="HpaB/PvcC/4-BUDH C-terminal" evidence="4">
    <location>
        <begin position="280"/>
        <end position="473"/>
    </location>
</feature>
<comment type="caution">
    <text evidence="6">The sequence shown here is derived from an EMBL/GenBank/DDBJ whole genome shotgun (WGS) entry which is preliminary data.</text>
</comment>
<dbReference type="PANTHER" id="PTHR36117">
    <property type="entry name" value="4-HYDROXYPHENYLACETATE 3-MONOOXYGENASE-RELATED"/>
    <property type="match status" value="1"/>
</dbReference>
<dbReference type="Gene3D" id="1.10.3140.10">
    <property type="entry name" value="4-hydroxybutyryl-coa dehydratase, domain 1"/>
    <property type="match status" value="1"/>
</dbReference>
<dbReference type="InterPro" id="IPR036250">
    <property type="entry name" value="AcylCo_DH-like_C"/>
</dbReference>
<keyword evidence="2" id="KW-0274">FAD</keyword>